<dbReference type="AlphaFoldDB" id="A0A921NR89"/>
<dbReference type="Pfam" id="PF03372">
    <property type="entry name" value="Exo_endo_phos"/>
    <property type="match status" value="1"/>
</dbReference>
<keyword evidence="2" id="KW-0378">Hydrolase</keyword>
<keyword evidence="3" id="KW-1185">Reference proteome</keyword>
<dbReference type="InterPro" id="IPR036691">
    <property type="entry name" value="Endo/exonu/phosph_ase_sf"/>
</dbReference>
<dbReference type="RefSeq" id="WP_159965326.1">
    <property type="nucleotide sequence ID" value="NZ_APKE01000020.1"/>
</dbReference>
<dbReference type="SUPFAM" id="SSF56219">
    <property type="entry name" value="DNase I-like"/>
    <property type="match status" value="1"/>
</dbReference>
<comment type="caution">
    <text evidence="2">The sequence shown here is derived from an EMBL/GenBank/DDBJ whole genome shotgun (WGS) entry which is preliminary data.</text>
</comment>
<evidence type="ECO:0000313" key="2">
    <source>
        <dbReference type="EMBL" id="KAF0676007.1"/>
    </source>
</evidence>
<dbReference type="GO" id="GO:0004035">
    <property type="term" value="F:alkaline phosphatase activity"/>
    <property type="evidence" value="ECO:0007669"/>
    <property type="project" value="UniProtKB-EC"/>
</dbReference>
<dbReference type="Proteomes" id="UP000698242">
    <property type="component" value="Unassembled WGS sequence"/>
</dbReference>
<protein>
    <submittedName>
        <fullName evidence="2">Alkaline phosphatase D</fullName>
        <ecNumber evidence="2">3.1.3.1</ecNumber>
    </submittedName>
</protein>
<dbReference type="OrthoDB" id="292013at2"/>
<dbReference type="Gene3D" id="3.60.10.10">
    <property type="entry name" value="Endonuclease/exonuclease/phosphatase"/>
    <property type="match status" value="1"/>
</dbReference>
<evidence type="ECO:0000313" key="3">
    <source>
        <dbReference type="Proteomes" id="UP000698242"/>
    </source>
</evidence>
<dbReference type="EC" id="3.1.3.1" evidence="2"/>
<dbReference type="EMBL" id="APKE01000020">
    <property type="protein sequence ID" value="KAF0676007.1"/>
    <property type="molecule type" value="Genomic_DNA"/>
</dbReference>
<organism evidence="2 3">
    <name type="scientific">Profundibacterium mesophilum KAUST100406-0324</name>
    <dbReference type="NCBI Taxonomy" id="1037889"/>
    <lineage>
        <taxon>Bacteria</taxon>
        <taxon>Pseudomonadati</taxon>
        <taxon>Pseudomonadota</taxon>
        <taxon>Alphaproteobacteria</taxon>
        <taxon>Rhodobacterales</taxon>
        <taxon>Roseobacteraceae</taxon>
        <taxon>Profundibacterium</taxon>
    </lineage>
</organism>
<name>A0A921NR89_9RHOB</name>
<feature type="domain" description="Endonuclease/exonuclease/phosphatase" evidence="1">
    <location>
        <begin position="19"/>
        <end position="240"/>
    </location>
</feature>
<proteinExistence type="predicted"/>
<evidence type="ECO:0000259" key="1">
    <source>
        <dbReference type="Pfam" id="PF03372"/>
    </source>
</evidence>
<gene>
    <name evidence="2" type="ORF">PMES_01763</name>
</gene>
<reference evidence="2" key="1">
    <citation type="submission" date="2013-03" db="EMBL/GenBank/DDBJ databases">
        <title>Genome Sequence of the Profundibacterium mesophilum strain KAUST100406-0324T from Red Sea, a novel genus in the family Rhodobacteraceae.</title>
        <authorList>
            <person name="Essack M."/>
            <person name="Alam I."/>
            <person name="Lafi F."/>
            <person name="Alawi W."/>
            <person name="Kamanu F."/>
            <person name="Al-Suwailem A."/>
            <person name="Lee O.O."/>
            <person name="Xu Y."/>
            <person name="Bajic V."/>
            <person name="Qian P.-Y."/>
            <person name="Archer J."/>
        </authorList>
    </citation>
    <scope>NUCLEOTIDE SEQUENCE</scope>
    <source>
        <strain evidence="2">KAUST100406-0324</strain>
    </source>
</reference>
<dbReference type="InterPro" id="IPR005135">
    <property type="entry name" value="Endo/exonuclease/phosphatase"/>
</dbReference>
<accession>A0A921NR89</accession>
<sequence length="279" mass="29083">MSTGLDLDGDGRLGTPRDAQGYGPFAGAGGMAVLSRHALAPEGDFVDHGGLLWADLPGALLPTSPAPPFTKPMRAVQRLSSQGHWQLPALLPGGRRLTLLTWHATPPVFDGPADRNGRRNHDEAAFWSRLLDGALGHPPPAPPYVLLGDANIDPHDGAGRKGAIRALLADPRLVDTRPRAVPGRCLPPEGPANAPHLGDPCLDTADWADGEEGPGNLRTDYVLLSADLRHLASGLAWPPADAPAGREGPPRHAIVWADIALGGDAARRAGQAAASSAPR</sequence>